<feature type="transmembrane region" description="Helical" evidence="1">
    <location>
        <begin position="356"/>
        <end position="374"/>
    </location>
</feature>
<dbReference type="Proteomes" id="UP000005845">
    <property type="component" value="Unassembled WGS sequence"/>
</dbReference>
<organism evidence="2 3">
    <name type="scientific">Gordonia sputi NBRC 100414</name>
    <dbReference type="NCBI Taxonomy" id="1089453"/>
    <lineage>
        <taxon>Bacteria</taxon>
        <taxon>Bacillati</taxon>
        <taxon>Actinomycetota</taxon>
        <taxon>Actinomycetes</taxon>
        <taxon>Mycobacteriales</taxon>
        <taxon>Gordoniaceae</taxon>
        <taxon>Gordonia</taxon>
    </lineage>
</organism>
<comment type="caution">
    <text evidence="2">The sequence shown here is derived from an EMBL/GenBank/DDBJ whole genome shotgun (WGS) entry which is preliminary data.</text>
</comment>
<evidence type="ECO:0000313" key="3">
    <source>
        <dbReference type="Proteomes" id="UP000005845"/>
    </source>
</evidence>
<keyword evidence="3" id="KW-1185">Reference proteome</keyword>
<protein>
    <recommendedName>
        <fullName evidence="4">Oligosaccharide repeat unit polymerase</fullName>
    </recommendedName>
</protein>
<evidence type="ECO:0000313" key="2">
    <source>
        <dbReference type="EMBL" id="GAB41290.1"/>
    </source>
</evidence>
<keyword evidence="1" id="KW-0812">Transmembrane</keyword>
<feature type="transmembrane region" description="Helical" evidence="1">
    <location>
        <begin position="140"/>
        <end position="165"/>
    </location>
</feature>
<feature type="transmembrane region" description="Helical" evidence="1">
    <location>
        <begin position="174"/>
        <end position="190"/>
    </location>
</feature>
<dbReference type="RefSeq" id="WP_005208578.1">
    <property type="nucleotide sequence ID" value="NZ_BAFC01000123.1"/>
</dbReference>
<proteinExistence type="predicted"/>
<feature type="transmembrane region" description="Helical" evidence="1">
    <location>
        <begin position="9"/>
        <end position="32"/>
    </location>
</feature>
<dbReference type="AlphaFoldDB" id="H5U6D2"/>
<gene>
    <name evidence="2" type="ORF">GOSPT_125_00570</name>
</gene>
<dbReference type="eggNOG" id="ENOG50313Q2">
    <property type="taxonomic scope" value="Bacteria"/>
</dbReference>
<sequence>MKARTPRAVWWISPIAIALVVGSLSLIPTTFISDEEFRTLWRSPRTLDNETVAMFGSGVLVLALAALIGMLLVRRRPVAGGGWPPLSSDTRTLLVRASSVMFGLTVLGYVGFGYLIAKSGITPSELLSATAADGTSAKDAIGTIAGVTTLTQFGVPTVVVAALVLTQGKNKKQIAIIASVMLLAIGRAYVFSERLAVLELVVPLAVIGSARMGNRHRRGNTIAQWIPLTSLPLLLLVFGLFEYFRSWSFYRTRTSNSFIQFAADRLAGYYATAINNGQIIYQNMRWPGRVPYDTLEVVWTAPGIEHVYSTLPPHRSAFPLGPSDYTPLLTQHANPEFNNPSGYTGPFTDYGPFGGLVYFALAGIIVGVTYRAFVNGSLIGLLMYPVMFTGLLEMPRYLYWAQGRAAPAWLGLLLIAFLATRLKTPGMSTPSDCSAHRSDLTVPRDVEITA</sequence>
<feature type="transmembrane region" description="Helical" evidence="1">
    <location>
        <begin position="93"/>
        <end position="117"/>
    </location>
</feature>
<accession>H5U6D2</accession>
<keyword evidence="1" id="KW-0472">Membrane</keyword>
<dbReference type="EMBL" id="BAFC01000123">
    <property type="protein sequence ID" value="GAB41290.1"/>
    <property type="molecule type" value="Genomic_DNA"/>
</dbReference>
<evidence type="ECO:0000256" key="1">
    <source>
        <dbReference type="SAM" id="Phobius"/>
    </source>
</evidence>
<evidence type="ECO:0008006" key="4">
    <source>
        <dbReference type="Google" id="ProtNLM"/>
    </source>
</evidence>
<name>H5U6D2_9ACTN</name>
<feature type="transmembrane region" description="Helical" evidence="1">
    <location>
        <begin position="52"/>
        <end position="73"/>
    </location>
</feature>
<keyword evidence="1" id="KW-1133">Transmembrane helix</keyword>
<feature type="transmembrane region" description="Helical" evidence="1">
    <location>
        <begin position="225"/>
        <end position="244"/>
    </location>
</feature>
<feature type="transmembrane region" description="Helical" evidence="1">
    <location>
        <begin position="405"/>
        <end position="422"/>
    </location>
</feature>
<reference evidence="2 3" key="1">
    <citation type="submission" date="2012-02" db="EMBL/GenBank/DDBJ databases">
        <title>Whole genome shotgun sequence of Gordonia sputi NBRC 100414.</title>
        <authorList>
            <person name="Yoshida I."/>
            <person name="Hosoyama A."/>
            <person name="Tsuchikane K."/>
            <person name="Katsumata H."/>
            <person name="Yamazaki S."/>
            <person name="Fujita N."/>
        </authorList>
    </citation>
    <scope>NUCLEOTIDE SEQUENCE [LARGE SCALE GENOMIC DNA]</scope>
    <source>
        <strain evidence="2 3">NBRC 100414</strain>
    </source>
</reference>